<evidence type="ECO:0008006" key="7">
    <source>
        <dbReference type="Google" id="ProtNLM"/>
    </source>
</evidence>
<dbReference type="InterPro" id="IPR030482">
    <property type="entry name" value="PDRG1"/>
</dbReference>
<evidence type="ECO:0000256" key="4">
    <source>
        <dbReference type="SAM" id="Coils"/>
    </source>
</evidence>
<reference evidence="5" key="3">
    <citation type="submission" date="2025-09" db="UniProtKB">
        <authorList>
            <consortium name="Ensembl"/>
        </authorList>
    </citation>
    <scope>IDENTIFICATION</scope>
</reference>
<evidence type="ECO:0000256" key="1">
    <source>
        <dbReference type="ARBA" id="ARBA00004496"/>
    </source>
</evidence>
<evidence type="ECO:0000256" key="2">
    <source>
        <dbReference type="ARBA" id="ARBA00022490"/>
    </source>
</evidence>
<reference evidence="5" key="2">
    <citation type="submission" date="2025-08" db="UniProtKB">
        <authorList>
            <consortium name="Ensembl"/>
        </authorList>
    </citation>
    <scope>IDENTIFICATION</scope>
</reference>
<dbReference type="PANTHER" id="PTHR21162">
    <property type="entry name" value="P53 AND DNA DAMAGE-REGULATED PROTEIN"/>
    <property type="match status" value="1"/>
</dbReference>
<comment type="subcellular location">
    <subcellularLocation>
        <location evidence="1">Cytoplasm</location>
    </subcellularLocation>
</comment>
<dbReference type="GeneTree" id="ENSGT00390000013253"/>
<reference evidence="5 6" key="1">
    <citation type="submission" date="2020-05" db="EMBL/GenBank/DDBJ databases">
        <title>Electrophorus electricus (electric eel) genome, fEleEle1, primary haplotype.</title>
        <authorList>
            <person name="Myers G."/>
            <person name="Meyer A."/>
            <person name="Fedrigo O."/>
            <person name="Formenti G."/>
            <person name="Rhie A."/>
            <person name="Tracey A."/>
            <person name="Sims Y."/>
            <person name="Jarvis E.D."/>
        </authorList>
    </citation>
    <scope>NUCLEOTIDE SEQUENCE [LARGE SCALE GENOMIC DNA]</scope>
</reference>
<organism evidence="5 6">
    <name type="scientific">Electrophorus electricus</name>
    <name type="common">Electric eel</name>
    <name type="synonym">Gymnotus electricus</name>
    <dbReference type="NCBI Taxonomy" id="8005"/>
    <lineage>
        <taxon>Eukaryota</taxon>
        <taxon>Metazoa</taxon>
        <taxon>Chordata</taxon>
        <taxon>Craniata</taxon>
        <taxon>Vertebrata</taxon>
        <taxon>Euteleostomi</taxon>
        <taxon>Actinopterygii</taxon>
        <taxon>Neopterygii</taxon>
        <taxon>Teleostei</taxon>
        <taxon>Ostariophysi</taxon>
        <taxon>Gymnotiformes</taxon>
        <taxon>Gymnotoidei</taxon>
        <taxon>Gymnotidae</taxon>
        <taxon>Electrophorus</taxon>
    </lineage>
</organism>
<evidence type="ECO:0000313" key="6">
    <source>
        <dbReference type="Proteomes" id="UP000314983"/>
    </source>
</evidence>
<keyword evidence="4" id="KW-0175">Coiled coil</keyword>
<protein>
    <recommendedName>
        <fullName evidence="7">P53 and DNA damage-regulated protein 1</fullName>
    </recommendedName>
</protein>
<dbReference type="AlphaFoldDB" id="A0AAY5F1S5"/>
<proteinExistence type="predicted"/>
<sequence>MECQRALEHLSEVEAAAEDVLADKQQIVDLDARRNRNREALSALRTGDVTSHTGTTAVAFCTGDVTSHTGTTAVAFCTGDVTSHTGTTAVAFCTGDLTSHTGTTAVLVNLTLGEVSVVVNLCLLPSSCQCFPVCLFPDKVKVCFGNMFIKFSSERTKVMIQKDQEQLDREINDLRKRLKAKVNRLNDLQGKPELQGYNLSPLSNEELNAIHSILKR</sequence>
<dbReference type="Proteomes" id="UP000314983">
    <property type="component" value="Chromosome 20"/>
</dbReference>
<feature type="coiled-coil region" evidence="4">
    <location>
        <begin position="157"/>
        <end position="191"/>
    </location>
</feature>
<keyword evidence="6" id="KW-1185">Reference proteome</keyword>
<evidence type="ECO:0000256" key="3">
    <source>
        <dbReference type="ARBA" id="ARBA00023186"/>
    </source>
</evidence>
<dbReference type="Ensembl" id="ENSEEET00000058641.1">
    <property type="protein sequence ID" value="ENSEEEP00000062962.1"/>
    <property type="gene ID" value="ENSEEEG00000025577.1"/>
</dbReference>
<gene>
    <name evidence="5" type="primary">pdrg1</name>
</gene>
<keyword evidence="3" id="KW-0143">Chaperone</keyword>
<name>A0AAY5F1S5_ELEEL</name>
<dbReference type="CDD" id="cd22860">
    <property type="entry name" value="PDRG1"/>
    <property type="match status" value="1"/>
</dbReference>
<accession>A0AAY5F1S5</accession>
<evidence type="ECO:0000313" key="5">
    <source>
        <dbReference type="Ensembl" id="ENSEEEP00000062962.1"/>
    </source>
</evidence>
<dbReference type="GO" id="GO:0005737">
    <property type="term" value="C:cytoplasm"/>
    <property type="evidence" value="ECO:0007669"/>
    <property type="project" value="UniProtKB-SubCell"/>
</dbReference>
<keyword evidence="2" id="KW-0963">Cytoplasm</keyword>
<dbReference type="PANTHER" id="PTHR21162:SF0">
    <property type="entry name" value="P53 AND DNA DAMAGE-REGULATED PROTEIN 1"/>
    <property type="match status" value="1"/>
</dbReference>